<sequence length="103" mass="11779">MNSRLAVNFRKIFKEILPIPEKNFLEKDFYLKTLSSYQKNTSSNIIINSPNAEDEMNNTYASYLIATKRLSSLQEEYKGGERSIEESASLVGLALPEKRQNEA</sequence>
<dbReference type="PANTHER" id="PTHR31716:SF1">
    <property type="entry name" value="PROTEIN FMC1 HOMOLOG"/>
    <property type="match status" value="1"/>
</dbReference>
<name>A0A0N5BGD1_STREA</name>
<evidence type="ECO:0000313" key="4">
    <source>
        <dbReference type="WBParaSite" id="SPAL_0000503800.1"/>
    </source>
</evidence>
<proteinExistence type="inferred from homology"/>
<dbReference type="Proteomes" id="UP000046392">
    <property type="component" value="Unplaced"/>
</dbReference>
<dbReference type="InterPro" id="IPR037667">
    <property type="entry name" value="FMC1_homologue"/>
</dbReference>
<accession>A0A0N5BGD1</accession>
<evidence type="ECO:0000256" key="1">
    <source>
        <dbReference type="ARBA" id="ARBA00009058"/>
    </source>
</evidence>
<organism evidence="3 4">
    <name type="scientific">Strongyloides papillosus</name>
    <name type="common">Intestinal threadworm</name>
    <dbReference type="NCBI Taxonomy" id="174720"/>
    <lineage>
        <taxon>Eukaryota</taxon>
        <taxon>Metazoa</taxon>
        <taxon>Ecdysozoa</taxon>
        <taxon>Nematoda</taxon>
        <taxon>Chromadorea</taxon>
        <taxon>Rhabditida</taxon>
        <taxon>Tylenchina</taxon>
        <taxon>Panagrolaimomorpha</taxon>
        <taxon>Strongyloidoidea</taxon>
        <taxon>Strongyloididae</taxon>
        <taxon>Strongyloides</taxon>
    </lineage>
</organism>
<dbReference type="WBParaSite" id="SPAL_0000503800.1">
    <property type="protein sequence ID" value="SPAL_0000503800.1"/>
    <property type="gene ID" value="SPAL_0000503800"/>
</dbReference>
<comment type="similarity">
    <text evidence="1">Belongs to the FMC1 family.</text>
</comment>
<dbReference type="STRING" id="174720.A0A0N5BGD1"/>
<dbReference type="PANTHER" id="PTHR31716">
    <property type="entry name" value="PROTEIN FMC1 HOMOLOG"/>
    <property type="match status" value="1"/>
</dbReference>
<evidence type="ECO:0000256" key="2">
    <source>
        <dbReference type="ARBA" id="ARBA00013846"/>
    </source>
</evidence>
<keyword evidence="3" id="KW-1185">Reference proteome</keyword>
<evidence type="ECO:0000313" key="3">
    <source>
        <dbReference type="Proteomes" id="UP000046392"/>
    </source>
</evidence>
<dbReference type="GO" id="GO:0005739">
    <property type="term" value="C:mitochondrion"/>
    <property type="evidence" value="ECO:0007669"/>
    <property type="project" value="TreeGrafter"/>
</dbReference>
<protein>
    <recommendedName>
        <fullName evidence="2">Protein FMC1 homolog</fullName>
    </recommendedName>
</protein>
<dbReference type="AlphaFoldDB" id="A0A0N5BGD1"/>
<reference evidence="4" key="1">
    <citation type="submission" date="2017-02" db="UniProtKB">
        <authorList>
            <consortium name="WormBaseParasite"/>
        </authorList>
    </citation>
    <scope>IDENTIFICATION</scope>
</reference>